<name>A0A812U786_SYMPI</name>
<gene>
    <name evidence="1" type="ORF">SPIL2461_LOCUS14755</name>
</gene>
<comment type="caution">
    <text evidence="1">The sequence shown here is derived from an EMBL/GenBank/DDBJ whole genome shotgun (WGS) entry which is preliminary data.</text>
</comment>
<accession>A0A812U786</accession>
<evidence type="ECO:0000313" key="1">
    <source>
        <dbReference type="EMBL" id="CAE7554672.1"/>
    </source>
</evidence>
<evidence type="ECO:0000313" key="2">
    <source>
        <dbReference type="Proteomes" id="UP000649617"/>
    </source>
</evidence>
<keyword evidence="2" id="KW-1185">Reference proteome</keyword>
<organism evidence="1 2">
    <name type="scientific">Symbiodinium pilosum</name>
    <name type="common">Dinoflagellate</name>
    <dbReference type="NCBI Taxonomy" id="2952"/>
    <lineage>
        <taxon>Eukaryota</taxon>
        <taxon>Sar</taxon>
        <taxon>Alveolata</taxon>
        <taxon>Dinophyceae</taxon>
        <taxon>Suessiales</taxon>
        <taxon>Symbiodiniaceae</taxon>
        <taxon>Symbiodinium</taxon>
    </lineage>
</organism>
<sequence>MPAVPRTSVIARDQFLSFEIDMDLQIVHASSVPACLTKHPKDLFSPEGVELLERTWAQDCDGVSALSFSALELAIGAAGESNLVNGILQVVQTQAGGRLLLLNCAVPPGLTITPRGSLVGSLLALPDIQHPERALDDPDYADY</sequence>
<proteinExistence type="predicted"/>
<feature type="non-terminal residue" evidence="1">
    <location>
        <position position="143"/>
    </location>
</feature>
<reference evidence="1" key="1">
    <citation type="submission" date="2021-02" db="EMBL/GenBank/DDBJ databases">
        <authorList>
            <person name="Dougan E. K."/>
            <person name="Rhodes N."/>
            <person name="Thang M."/>
            <person name="Chan C."/>
        </authorList>
    </citation>
    <scope>NUCLEOTIDE SEQUENCE</scope>
</reference>
<protein>
    <submittedName>
        <fullName evidence="1">Uncharacterized protein</fullName>
    </submittedName>
</protein>
<dbReference type="EMBL" id="CAJNIZ010034670">
    <property type="protein sequence ID" value="CAE7554672.1"/>
    <property type="molecule type" value="Genomic_DNA"/>
</dbReference>
<dbReference type="Proteomes" id="UP000649617">
    <property type="component" value="Unassembled WGS sequence"/>
</dbReference>
<dbReference type="AlphaFoldDB" id="A0A812U786"/>